<protein>
    <recommendedName>
        <fullName evidence="11">Iron chelate uptake ABC transporter, FeCT family, permease protein</fullName>
    </recommendedName>
</protein>
<evidence type="ECO:0000313" key="9">
    <source>
        <dbReference type="EMBL" id="EEW93626.1"/>
    </source>
</evidence>
<evidence type="ECO:0000313" key="10">
    <source>
        <dbReference type="Proteomes" id="UP000002939"/>
    </source>
</evidence>
<evidence type="ECO:0000256" key="7">
    <source>
        <dbReference type="ARBA" id="ARBA00023136"/>
    </source>
</evidence>
<name>D0BKM3_9LACT</name>
<keyword evidence="4" id="KW-1003">Cell membrane</keyword>
<feature type="transmembrane region" description="Helical" evidence="8">
    <location>
        <begin position="296"/>
        <end position="317"/>
    </location>
</feature>
<organism evidence="9 10">
    <name type="scientific">Granulicatella elegans ATCC 700633</name>
    <dbReference type="NCBI Taxonomy" id="626369"/>
    <lineage>
        <taxon>Bacteria</taxon>
        <taxon>Bacillati</taxon>
        <taxon>Bacillota</taxon>
        <taxon>Bacilli</taxon>
        <taxon>Lactobacillales</taxon>
        <taxon>Carnobacteriaceae</taxon>
        <taxon>Granulicatella</taxon>
    </lineage>
</organism>
<feature type="transmembrane region" description="Helical" evidence="8">
    <location>
        <begin position="72"/>
        <end position="93"/>
    </location>
</feature>
<comment type="caution">
    <text evidence="9">The sequence shown here is derived from an EMBL/GenBank/DDBJ whole genome shotgun (WGS) entry which is preliminary data.</text>
</comment>
<dbReference type="eggNOG" id="COG4605">
    <property type="taxonomic scope" value="Bacteria"/>
</dbReference>
<keyword evidence="5 8" id="KW-0812">Transmembrane</keyword>
<dbReference type="RefSeq" id="WP_006702782.1">
    <property type="nucleotide sequence ID" value="NZ_KI391971.1"/>
</dbReference>
<keyword evidence="7 8" id="KW-0472">Membrane</keyword>
<dbReference type="GO" id="GO:0033214">
    <property type="term" value="P:siderophore-iron import into cell"/>
    <property type="evidence" value="ECO:0007669"/>
    <property type="project" value="TreeGrafter"/>
</dbReference>
<dbReference type="AlphaFoldDB" id="D0BKM3"/>
<dbReference type="PANTHER" id="PTHR30472">
    <property type="entry name" value="FERRIC ENTEROBACTIN TRANSPORT SYSTEM PERMEASE PROTEIN"/>
    <property type="match status" value="1"/>
</dbReference>
<evidence type="ECO:0000256" key="8">
    <source>
        <dbReference type="SAM" id="Phobius"/>
    </source>
</evidence>
<evidence type="ECO:0000256" key="6">
    <source>
        <dbReference type="ARBA" id="ARBA00022989"/>
    </source>
</evidence>
<dbReference type="PANTHER" id="PTHR30472:SF19">
    <property type="entry name" value="PETROBACTIN IMPORT SYSTEM PERMEASE PROTEIN YCLO"/>
    <property type="match status" value="1"/>
</dbReference>
<dbReference type="Gene3D" id="1.10.3470.10">
    <property type="entry name" value="ABC transporter involved in vitamin B12 uptake, BtuC"/>
    <property type="match status" value="1"/>
</dbReference>
<comment type="similarity">
    <text evidence="2">Belongs to the binding-protein-dependent transport system permease family. FecCD subfamily.</text>
</comment>
<keyword evidence="6 8" id="KW-1133">Transmembrane helix</keyword>
<evidence type="ECO:0000256" key="1">
    <source>
        <dbReference type="ARBA" id="ARBA00004651"/>
    </source>
</evidence>
<dbReference type="OrthoDB" id="9796260at2"/>
<feature type="transmembrane region" description="Helical" evidence="8">
    <location>
        <begin position="46"/>
        <end position="66"/>
    </location>
</feature>
<feature type="transmembrane region" description="Helical" evidence="8">
    <location>
        <begin position="132"/>
        <end position="159"/>
    </location>
</feature>
<dbReference type="Pfam" id="PF01032">
    <property type="entry name" value="FecCD"/>
    <property type="match status" value="1"/>
</dbReference>
<dbReference type="InterPro" id="IPR000522">
    <property type="entry name" value="ABC_transptr_permease_BtuC"/>
</dbReference>
<gene>
    <name evidence="9" type="ORF">HMPREF0446_00508</name>
</gene>
<dbReference type="EMBL" id="ACRF02000013">
    <property type="protein sequence ID" value="EEW93626.1"/>
    <property type="molecule type" value="Genomic_DNA"/>
</dbReference>
<evidence type="ECO:0000256" key="5">
    <source>
        <dbReference type="ARBA" id="ARBA00022692"/>
    </source>
</evidence>
<dbReference type="STRING" id="626369.HMPREF0446_00508"/>
<feature type="transmembrane region" description="Helical" evidence="8">
    <location>
        <begin position="180"/>
        <end position="200"/>
    </location>
</feature>
<evidence type="ECO:0000256" key="2">
    <source>
        <dbReference type="ARBA" id="ARBA00007935"/>
    </source>
</evidence>
<feature type="transmembrane region" description="Helical" evidence="8">
    <location>
        <begin position="6"/>
        <end position="26"/>
    </location>
</feature>
<feature type="transmembrane region" description="Helical" evidence="8">
    <location>
        <begin position="269"/>
        <end position="290"/>
    </location>
</feature>
<feature type="transmembrane region" description="Helical" evidence="8">
    <location>
        <begin position="229"/>
        <end position="257"/>
    </location>
</feature>
<evidence type="ECO:0008006" key="11">
    <source>
        <dbReference type="Google" id="ProtNLM"/>
    </source>
</evidence>
<dbReference type="InterPro" id="IPR037294">
    <property type="entry name" value="ABC_BtuC-like"/>
</dbReference>
<dbReference type="GO" id="GO:0005886">
    <property type="term" value="C:plasma membrane"/>
    <property type="evidence" value="ECO:0007669"/>
    <property type="project" value="UniProtKB-SubCell"/>
</dbReference>
<dbReference type="HOGENOM" id="CLU_050494_0_0_9"/>
<evidence type="ECO:0000256" key="4">
    <source>
        <dbReference type="ARBA" id="ARBA00022475"/>
    </source>
</evidence>
<dbReference type="SUPFAM" id="SSF81345">
    <property type="entry name" value="ABC transporter involved in vitamin B12 uptake, BtuC"/>
    <property type="match status" value="1"/>
</dbReference>
<dbReference type="GO" id="GO:0022857">
    <property type="term" value="F:transmembrane transporter activity"/>
    <property type="evidence" value="ECO:0007669"/>
    <property type="project" value="InterPro"/>
</dbReference>
<reference evidence="9" key="2">
    <citation type="submission" date="2011-10" db="EMBL/GenBank/DDBJ databases">
        <title>The Genome Sequence of Granulicatella elegans ATCC 700633.</title>
        <authorList>
            <consortium name="The Broad Institute Genome Sequencing Platform"/>
            <consortium name="The Broad Institute Genome Sequencing Center for Infectious Disease"/>
            <person name="Earl A."/>
            <person name="Ward D."/>
            <person name="Feldgarden M."/>
            <person name="Gevers D."/>
            <person name="Sibley C.D."/>
            <person name="Field T.R."/>
            <person name="Grinwis M."/>
            <person name="Eshaghurshan C.S."/>
            <person name="Surette M.G."/>
            <person name="Young S.K."/>
            <person name="Zeng Q."/>
            <person name="Gargeya S."/>
            <person name="Fitzgerald M."/>
            <person name="Haas B."/>
            <person name="Abouelleil A."/>
            <person name="Alvarado L."/>
            <person name="Arachchi H.M."/>
            <person name="Berlin A."/>
            <person name="Brown A."/>
            <person name="Chapman S.B."/>
            <person name="Chen Z."/>
            <person name="Dunbar C."/>
            <person name="Freedman E."/>
            <person name="Gearin G."/>
            <person name="Goldberg J."/>
            <person name="Griggs A."/>
            <person name="Gujja S."/>
            <person name="Heiman D."/>
            <person name="Howarth C."/>
            <person name="Larson L."/>
            <person name="Lui A."/>
            <person name="MacDonald P.J.P."/>
            <person name="Montmayeur A."/>
            <person name="Murphy C."/>
            <person name="Neiman D."/>
            <person name="Pearson M."/>
            <person name="Priest M."/>
            <person name="Roberts A."/>
            <person name="Saif S."/>
            <person name="Shea T."/>
            <person name="Shenoy N."/>
            <person name="Sisk P."/>
            <person name="Stolte C."/>
            <person name="Sykes S."/>
            <person name="Wortman J."/>
            <person name="Nusbaum C."/>
            <person name="Birren B."/>
        </authorList>
    </citation>
    <scope>NUCLEOTIDE SEQUENCE [LARGE SCALE GENOMIC DNA]</scope>
    <source>
        <strain evidence="9">ATCC 700633</strain>
    </source>
</reference>
<proteinExistence type="inferred from homology"/>
<keyword evidence="3" id="KW-0813">Transport</keyword>
<reference evidence="9" key="1">
    <citation type="submission" date="2009-09" db="EMBL/GenBank/DDBJ databases">
        <authorList>
            <consortium name="The Broad Institute Genome Sequencing Platform"/>
            <person name="Ward D."/>
            <person name="Feldgarden M."/>
            <person name="Earl A."/>
            <person name="Young S.K."/>
            <person name="Zeng Q."/>
            <person name="Koehrsen M."/>
            <person name="Alvarado L."/>
            <person name="Berlin A."/>
            <person name="Bochicchio J."/>
            <person name="Borenstein D."/>
            <person name="Chapman S.B."/>
            <person name="Chen Z."/>
            <person name="Engels R."/>
            <person name="Freedman E."/>
            <person name="Gellesch M."/>
            <person name="Goldberg J."/>
            <person name="Griggs A."/>
            <person name="Gujja S."/>
            <person name="Heilman E."/>
            <person name="Heiman D."/>
            <person name="Hepburn T."/>
            <person name="Howarth C."/>
            <person name="Jen D."/>
            <person name="Larson L."/>
            <person name="Lewis B."/>
            <person name="Mehta T."/>
            <person name="Park D."/>
            <person name="Pearson M."/>
            <person name="Roberts A."/>
            <person name="Saif S."/>
            <person name="Shea T."/>
            <person name="Shenoy N."/>
            <person name="Sisk P."/>
            <person name="Stolte C."/>
            <person name="Sykes S."/>
            <person name="Thomson T."/>
            <person name="Walk T."/>
            <person name="White J."/>
            <person name="Yandava C."/>
            <person name="Sibley C.D."/>
            <person name="Field T.R."/>
            <person name="Grinwis M."/>
            <person name="Eshaghurshan C.S."/>
            <person name="Surette M.G."/>
            <person name="Haas B."/>
            <person name="Nusbaum C."/>
            <person name="Birren B."/>
        </authorList>
    </citation>
    <scope>NUCLEOTIDE SEQUENCE [LARGE SCALE GENOMIC DNA]</scope>
    <source>
        <strain evidence="9">ATCC 700633</strain>
    </source>
</reference>
<dbReference type="Proteomes" id="UP000002939">
    <property type="component" value="Unassembled WGS sequence"/>
</dbReference>
<accession>D0BKM3</accession>
<evidence type="ECO:0000256" key="3">
    <source>
        <dbReference type="ARBA" id="ARBA00022448"/>
    </source>
</evidence>
<sequence>MKKRTLLLTITLVSLLLIISAIFLFFPIGNMGKFSVLLFKKRVIKWLVILLVSLCVSISTISFQTIVQNRFLTPGVLGVESVFVLFQTLVYWGQLSLGMETAPNLWISIFTIVLQIIFFFLIYRAFNDLLSIPFSMLLFICLAFGTLFRSLSTFVQVLMDPNEFDKLQGKLFHSFQRMHHQSELVIVVVILTAISVIYLIRKHMVLNVFHLGKVQAQILGVNVAKEEKWILLVIVLLTSLSTTLVGPMQFLGFMIANVTYQWIKDYRHLQMWTIAFLLGSILLLGGQLVIEKLFQLNIPISVVIEWFGGLLYFVLLLKGRYRSGIKKYS</sequence>
<keyword evidence="10" id="KW-1185">Reference proteome</keyword>
<comment type="subcellular location">
    <subcellularLocation>
        <location evidence="1">Cell membrane</location>
        <topology evidence="1">Multi-pass membrane protein</topology>
    </subcellularLocation>
</comment>
<feature type="transmembrane region" description="Helical" evidence="8">
    <location>
        <begin position="105"/>
        <end position="126"/>
    </location>
</feature>